<protein>
    <submittedName>
        <fullName evidence="2">Uncharacterized protein</fullName>
    </submittedName>
</protein>
<name>A0A0E9VK12_ANGAN</name>
<evidence type="ECO:0000256" key="1">
    <source>
        <dbReference type="SAM" id="MobiDB-lite"/>
    </source>
</evidence>
<evidence type="ECO:0000313" key="2">
    <source>
        <dbReference type="EMBL" id="JAH77740.1"/>
    </source>
</evidence>
<reference evidence="2" key="1">
    <citation type="submission" date="2014-11" db="EMBL/GenBank/DDBJ databases">
        <authorList>
            <person name="Amaro Gonzalez C."/>
        </authorList>
    </citation>
    <scope>NUCLEOTIDE SEQUENCE</scope>
</reference>
<dbReference type="AlphaFoldDB" id="A0A0E9VK12"/>
<organism evidence="2">
    <name type="scientific">Anguilla anguilla</name>
    <name type="common">European freshwater eel</name>
    <name type="synonym">Muraena anguilla</name>
    <dbReference type="NCBI Taxonomy" id="7936"/>
    <lineage>
        <taxon>Eukaryota</taxon>
        <taxon>Metazoa</taxon>
        <taxon>Chordata</taxon>
        <taxon>Craniata</taxon>
        <taxon>Vertebrata</taxon>
        <taxon>Euteleostomi</taxon>
        <taxon>Actinopterygii</taxon>
        <taxon>Neopterygii</taxon>
        <taxon>Teleostei</taxon>
        <taxon>Anguilliformes</taxon>
        <taxon>Anguillidae</taxon>
        <taxon>Anguilla</taxon>
    </lineage>
</organism>
<feature type="compositionally biased region" description="Polar residues" evidence="1">
    <location>
        <begin position="40"/>
        <end position="50"/>
    </location>
</feature>
<dbReference type="EMBL" id="GBXM01030837">
    <property type="protein sequence ID" value="JAH77740.1"/>
    <property type="molecule type" value="Transcribed_RNA"/>
</dbReference>
<sequence length="56" mass="6556">MASPRPEQLLIYGIDRETRTSDQHTENRNEHGQYPINLRSAKQITKSQTGRNRHPQ</sequence>
<feature type="compositionally biased region" description="Basic and acidic residues" evidence="1">
    <location>
        <begin position="14"/>
        <end position="31"/>
    </location>
</feature>
<accession>A0A0E9VK12</accession>
<proteinExistence type="predicted"/>
<feature type="region of interest" description="Disordered" evidence="1">
    <location>
        <begin position="1"/>
        <end position="56"/>
    </location>
</feature>
<reference evidence="2" key="2">
    <citation type="journal article" date="2015" name="Fish Shellfish Immunol.">
        <title>Early steps in the European eel (Anguilla anguilla)-Vibrio vulnificus interaction in the gills: Role of the RtxA13 toxin.</title>
        <authorList>
            <person name="Callol A."/>
            <person name="Pajuelo D."/>
            <person name="Ebbesson L."/>
            <person name="Teles M."/>
            <person name="MacKenzie S."/>
            <person name="Amaro C."/>
        </authorList>
    </citation>
    <scope>NUCLEOTIDE SEQUENCE</scope>
</reference>